<organism evidence="1 2">
    <name type="scientific">Pleurodeles waltl</name>
    <name type="common">Iberian ribbed newt</name>
    <dbReference type="NCBI Taxonomy" id="8319"/>
    <lineage>
        <taxon>Eukaryota</taxon>
        <taxon>Metazoa</taxon>
        <taxon>Chordata</taxon>
        <taxon>Craniata</taxon>
        <taxon>Vertebrata</taxon>
        <taxon>Euteleostomi</taxon>
        <taxon>Amphibia</taxon>
        <taxon>Batrachia</taxon>
        <taxon>Caudata</taxon>
        <taxon>Salamandroidea</taxon>
        <taxon>Salamandridae</taxon>
        <taxon>Pleurodelinae</taxon>
        <taxon>Pleurodeles</taxon>
    </lineage>
</organism>
<evidence type="ECO:0000313" key="2">
    <source>
        <dbReference type="Proteomes" id="UP001066276"/>
    </source>
</evidence>
<keyword evidence="2" id="KW-1185">Reference proteome</keyword>
<dbReference type="AlphaFoldDB" id="A0AAV7V3J2"/>
<sequence>MLREAEACNYALFITIPLLNSAAAPTCPGTAVHAGGFWKRRRAGAASPQEHLHPGQWAPRKRQDAATFSRAANHSHNRCVAEKTVSALYHTCRRDHMNIGRPGTSVWSPRDSIPTPCGITGHSVLQAKCTLSGSVNAITQH</sequence>
<evidence type="ECO:0000313" key="1">
    <source>
        <dbReference type="EMBL" id="KAJ1194558.1"/>
    </source>
</evidence>
<comment type="caution">
    <text evidence="1">The sequence shown here is derived from an EMBL/GenBank/DDBJ whole genome shotgun (WGS) entry which is preliminary data.</text>
</comment>
<dbReference type="Proteomes" id="UP001066276">
    <property type="component" value="Chromosome 2_2"/>
</dbReference>
<proteinExistence type="predicted"/>
<name>A0AAV7V3J2_PLEWA</name>
<reference evidence="1" key="1">
    <citation type="journal article" date="2022" name="bioRxiv">
        <title>Sequencing and chromosome-scale assembly of the giantPleurodeles waltlgenome.</title>
        <authorList>
            <person name="Brown T."/>
            <person name="Elewa A."/>
            <person name="Iarovenko S."/>
            <person name="Subramanian E."/>
            <person name="Araus A.J."/>
            <person name="Petzold A."/>
            <person name="Susuki M."/>
            <person name="Suzuki K.-i.T."/>
            <person name="Hayashi T."/>
            <person name="Toyoda A."/>
            <person name="Oliveira C."/>
            <person name="Osipova E."/>
            <person name="Leigh N.D."/>
            <person name="Simon A."/>
            <person name="Yun M.H."/>
        </authorList>
    </citation>
    <scope>NUCLEOTIDE SEQUENCE</scope>
    <source>
        <strain evidence="1">20211129_DDA</strain>
        <tissue evidence="1">Liver</tissue>
    </source>
</reference>
<dbReference type="EMBL" id="JANPWB010000004">
    <property type="protein sequence ID" value="KAJ1194558.1"/>
    <property type="molecule type" value="Genomic_DNA"/>
</dbReference>
<evidence type="ECO:0008006" key="3">
    <source>
        <dbReference type="Google" id="ProtNLM"/>
    </source>
</evidence>
<protein>
    <recommendedName>
        <fullName evidence="3">Secreted protein</fullName>
    </recommendedName>
</protein>
<accession>A0AAV7V3J2</accession>
<gene>
    <name evidence="1" type="ORF">NDU88_003846</name>
</gene>